<feature type="transmembrane region" description="Helical" evidence="1">
    <location>
        <begin position="72"/>
        <end position="95"/>
    </location>
</feature>
<organism evidence="2 3">
    <name type="scientific">Gemmata algarum</name>
    <dbReference type="NCBI Taxonomy" id="2975278"/>
    <lineage>
        <taxon>Bacteria</taxon>
        <taxon>Pseudomonadati</taxon>
        <taxon>Planctomycetota</taxon>
        <taxon>Planctomycetia</taxon>
        <taxon>Gemmatales</taxon>
        <taxon>Gemmataceae</taxon>
        <taxon>Gemmata</taxon>
    </lineage>
</organism>
<dbReference type="EMBL" id="JAXBLV010000034">
    <property type="protein sequence ID" value="MDY3558471.1"/>
    <property type="molecule type" value="Genomic_DNA"/>
</dbReference>
<protein>
    <submittedName>
        <fullName evidence="2">Uncharacterized protein</fullName>
    </submittedName>
</protein>
<reference evidence="3" key="1">
    <citation type="journal article" date="2023" name="Mar. Drugs">
        <title>Gemmata algarum, a Novel Planctomycete Isolated from an Algal Mat, Displays Antimicrobial Activity.</title>
        <authorList>
            <person name="Kumar G."/>
            <person name="Kallscheuer N."/>
            <person name="Kashif M."/>
            <person name="Ahamad S."/>
            <person name="Jagadeeshwari U."/>
            <person name="Pannikurungottu S."/>
            <person name="Haufschild T."/>
            <person name="Kabuu M."/>
            <person name="Sasikala C."/>
            <person name="Jogler C."/>
            <person name="Ramana C."/>
        </authorList>
    </citation>
    <scope>NUCLEOTIDE SEQUENCE [LARGE SCALE GENOMIC DNA]</scope>
    <source>
        <strain evidence="3">JC673</strain>
    </source>
</reference>
<comment type="caution">
    <text evidence="2">The sequence shown here is derived from an EMBL/GenBank/DDBJ whole genome shotgun (WGS) entry which is preliminary data.</text>
</comment>
<name>A0ABU5ET09_9BACT</name>
<dbReference type="RefSeq" id="WP_320685384.1">
    <property type="nucleotide sequence ID" value="NZ_JAXBLV010000034.1"/>
</dbReference>
<keyword evidence="1" id="KW-0812">Transmembrane</keyword>
<evidence type="ECO:0000313" key="2">
    <source>
        <dbReference type="EMBL" id="MDY3558471.1"/>
    </source>
</evidence>
<sequence length="137" mass="15204">MQTAVRNVPSSSDLLKLRGTRPLFAEELRTRIAAGARCVRFEYCFSLLFVTVRRQSPVYLTGSWQVRYLRGLWFSLLALALGPWGVPWGIAWTLWSVWINTTGGVDCTTEIVSVLEPGARVPANGNEIAPHTDVTPA</sequence>
<evidence type="ECO:0000313" key="3">
    <source>
        <dbReference type="Proteomes" id="UP001272242"/>
    </source>
</evidence>
<evidence type="ECO:0000256" key="1">
    <source>
        <dbReference type="SAM" id="Phobius"/>
    </source>
</evidence>
<dbReference type="Proteomes" id="UP001272242">
    <property type="component" value="Unassembled WGS sequence"/>
</dbReference>
<keyword evidence="1" id="KW-0472">Membrane</keyword>
<keyword evidence="3" id="KW-1185">Reference proteome</keyword>
<keyword evidence="1" id="KW-1133">Transmembrane helix</keyword>
<proteinExistence type="predicted"/>
<accession>A0ABU5ET09</accession>
<gene>
    <name evidence="2" type="ORF">R5W23_005589</name>
</gene>